<dbReference type="AlphaFoldDB" id="A0A9X3ITM7"/>
<organism evidence="2 3">
    <name type="scientific">Parathalassolituus penaei</name>
    <dbReference type="NCBI Taxonomy" id="2997323"/>
    <lineage>
        <taxon>Bacteria</taxon>
        <taxon>Pseudomonadati</taxon>
        <taxon>Pseudomonadota</taxon>
        <taxon>Gammaproteobacteria</taxon>
        <taxon>Oceanospirillales</taxon>
        <taxon>Oceanospirillaceae</taxon>
        <taxon>Parathalassolituus</taxon>
    </lineage>
</organism>
<comment type="caution">
    <text evidence="2">The sequence shown here is derived from an EMBL/GenBank/DDBJ whole genome shotgun (WGS) entry which is preliminary data.</text>
</comment>
<feature type="coiled-coil region" evidence="1">
    <location>
        <begin position="32"/>
        <end position="69"/>
    </location>
</feature>
<protein>
    <submittedName>
        <fullName evidence="2">Uncharacterized protein</fullName>
    </submittedName>
</protein>
<reference evidence="2" key="1">
    <citation type="submission" date="2022-11" db="EMBL/GenBank/DDBJ databases">
        <title>Parathalassolutuus dongxingensis gen. nov., sp. nov., a novel member of family Oceanospirillaceae isolated from a coastal shrimp pond in Guangxi, China.</title>
        <authorList>
            <person name="Chen H."/>
        </authorList>
    </citation>
    <scope>NUCLEOTIDE SEQUENCE</scope>
    <source>
        <strain evidence="2">G-43</strain>
    </source>
</reference>
<dbReference type="EMBL" id="JAPNOA010000026">
    <property type="protein sequence ID" value="MCY0965333.1"/>
    <property type="molecule type" value="Genomic_DNA"/>
</dbReference>
<keyword evidence="3" id="KW-1185">Reference proteome</keyword>
<sequence length="84" mass="9507">MSSKNKNENNLQDQQASILNETYKLGWMDGYAEGYDDAVEDTENALNDLENQNELLREIVEEKDSLIDELASNAGKSLQAVKKR</sequence>
<accession>A0A9X3ITM7</accession>
<dbReference type="RefSeq" id="WP_283173548.1">
    <property type="nucleotide sequence ID" value="NZ_JAPNOA010000026.1"/>
</dbReference>
<evidence type="ECO:0000256" key="1">
    <source>
        <dbReference type="SAM" id="Coils"/>
    </source>
</evidence>
<dbReference type="Proteomes" id="UP001150830">
    <property type="component" value="Unassembled WGS sequence"/>
</dbReference>
<evidence type="ECO:0000313" key="3">
    <source>
        <dbReference type="Proteomes" id="UP001150830"/>
    </source>
</evidence>
<keyword evidence="1" id="KW-0175">Coiled coil</keyword>
<evidence type="ECO:0000313" key="2">
    <source>
        <dbReference type="EMBL" id="MCY0965333.1"/>
    </source>
</evidence>
<proteinExistence type="predicted"/>
<gene>
    <name evidence="2" type="ORF">OUO13_09055</name>
</gene>
<name>A0A9X3ITM7_9GAMM</name>